<accession>A0A0A1U7M2</accession>
<gene>
    <name evidence="2" type="ORF">EIN_359150</name>
</gene>
<keyword evidence="3" id="KW-1185">Reference proteome</keyword>
<dbReference type="InterPro" id="IPR051942">
    <property type="entry name" value="DENN_domain_containing_2"/>
</dbReference>
<dbReference type="Gene3D" id="3.40.50.11500">
    <property type="match status" value="1"/>
</dbReference>
<name>A0A0A1U7M2_ENTIV</name>
<dbReference type="PANTHER" id="PTHR15288:SF0">
    <property type="entry name" value="UDENN DOMAIN-CONTAINING PROTEIN"/>
    <property type="match status" value="1"/>
</dbReference>
<dbReference type="Proteomes" id="UP000014680">
    <property type="component" value="Unassembled WGS sequence"/>
</dbReference>
<evidence type="ECO:0000313" key="3">
    <source>
        <dbReference type="Proteomes" id="UP000014680"/>
    </source>
</evidence>
<dbReference type="InterPro" id="IPR037516">
    <property type="entry name" value="Tripartite_DENN"/>
</dbReference>
<dbReference type="Pfam" id="PF02141">
    <property type="entry name" value="DENN"/>
    <property type="match status" value="1"/>
</dbReference>
<dbReference type="PANTHER" id="PTHR15288">
    <property type="entry name" value="DENN DOMAIN-CONTAINING PROTEIN 2"/>
    <property type="match status" value="1"/>
</dbReference>
<dbReference type="OrthoDB" id="10266080at2759"/>
<dbReference type="OMA" id="FNSLICE"/>
<reference evidence="2 3" key="1">
    <citation type="submission" date="2012-10" db="EMBL/GenBank/DDBJ databases">
        <authorList>
            <person name="Zafar N."/>
            <person name="Inman J."/>
            <person name="Hall N."/>
            <person name="Lorenzi H."/>
            <person name="Caler E."/>
        </authorList>
    </citation>
    <scope>NUCLEOTIDE SEQUENCE [LARGE SCALE GENOMIC DNA]</scope>
    <source>
        <strain evidence="2 3">IP1</strain>
    </source>
</reference>
<dbReference type="InterPro" id="IPR001194">
    <property type="entry name" value="cDENN_dom"/>
</dbReference>
<evidence type="ECO:0000313" key="2">
    <source>
        <dbReference type="EMBL" id="ELP90832.1"/>
    </source>
</evidence>
<evidence type="ECO:0000259" key="1">
    <source>
        <dbReference type="PROSITE" id="PS50211"/>
    </source>
</evidence>
<sequence>MDKKWDHEIYEGAVVIPTPTELKKDFTPEFKHKFPASYAPPQNIHLFLYPELPDTNFLPSYFIVTFTTPQGTLFGHTLRTEKYSICLISFYCWEVFFRKLVMRADTCLQQGDDQFLQFLQEIKNAQFPFLQPNTIFNLQVSVIIEKLLSSQILLLFNSLICERRIIVVGSNYETVTTFVLSIMQLLEPLTWPHPIVTLLPKCFSELVDLPTPYICGMSNAQFTALQPFSNKVVVVDVDQGTTRSNHPDMIKMDSELLPVFATNFLKESLKAIQRENPSQIPVLVQQTFLQFVLKLLQAPETFITIRKKRNMLIAEMDMEKYKKTYVYKSGSRKFIDFFVKTGAFDQYLLRLQTDLLKKSGKVIEKPEPNFWDALFQFNFPTEDLTKKRGEQYKMQ</sequence>
<feature type="domain" description="UDENN" evidence="1">
    <location>
        <begin position="10"/>
        <end position="361"/>
    </location>
</feature>
<proteinExistence type="predicted"/>
<dbReference type="PROSITE" id="PS50211">
    <property type="entry name" value="DENN"/>
    <property type="match status" value="1"/>
</dbReference>
<dbReference type="GeneID" id="14889934"/>
<dbReference type="EMBL" id="KB206483">
    <property type="protein sequence ID" value="ELP90832.1"/>
    <property type="molecule type" value="Genomic_DNA"/>
</dbReference>
<dbReference type="KEGG" id="eiv:EIN_359150"/>
<dbReference type="InterPro" id="IPR043153">
    <property type="entry name" value="DENN_C"/>
</dbReference>
<organism evidence="2 3">
    <name type="scientific">Entamoeba invadens IP1</name>
    <dbReference type="NCBI Taxonomy" id="370355"/>
    <lineage>
        <taxon>Eukaryota</taxon>
        <taxon>Amoebozoa</taxon>
        <taxon>Evosea</taxon>
        <taxon>Archamoebae</taxon>
        <taxon>Mastigamoebida</taxon>
        <taxon>Entamoebidae</taxon>
        <taxon>Entamoeba</taxon>
    </lineage>
</organism>
<dbReference type="AlphaFoldDB" id="A0A0A1U7M2"/>
<dbReference type="SMART" id="SM00799">
    <property type="entry name" value="DENN"/>
    <property type="match status" value="1"/>
</dbReference>
<dbReference type="VEuPathDB" id="AmoebaDB:EIN_359150"/>
<dbReference type="RefSeq" id="XP_004257603.1">
    <property type="nucleotide sequence ID" value="XM_004257555.1"/>
</dbReference>
<protein>
    <recommendedName>
        <fullName evidence="1">UDENN domain-containing protein</fullName>
    </recommendedName>
</protein>
<dbReference type="Gene3D" id="3.30.450.200">
    <property type="match status" value="1"/>
</dbReference>